<dbReference type="Pfam" id="PF11396">
    <property type="entry name" value="PepSY_like"/>
    <property type="match status" value="1"/>
</dbReference>
<sequence length="150" mass="16928">MKKLSLGIILALFGITVACAQQKVPAEVQKSFNEKFPKAKSVKWEMENASEWEAEFKMNGKEKSAGFDLQGNWQQTETEIKVAELPDAITNAIKTQFSGYKVEEPEMLEMANGEVAYEVELEKGKEEWEVVFATDGSLKSKKQLQDDNED</sequence>
<gene>
    <name evidence="3" type="ordered locus">Oweho_0470</name>
</gene>
<dbReference type="PROSITE" id="PS51257">
    <property type="entry name" value="PROKAR_LIPOPROTEIN"/>
    <property type="match status" value="1"/>
</dbReference>
<dbReference type="SUPFAM" id="SSF160574">
    <property type="entry name" value="BT0923-like"/>
    <property type="match status" value="1"/>
</dbReference>
<feature type="signal peptide" evidence="1">
    <location>
        <begin position="1"/>
        <end position="20"/>
    </location>
</feature>
<dbReference type="STRING" id="926562.Oweho_0470"/>
<protein>
    <recommendedName>
        <fullName evidence="2">Putative beta-lactamase-inhibitor-like PepSY-like domain-containing protein</fullName>
    </recommendedName>
</protein>
<evidence type="ECO:0000259" key="2">
    <source>
        <dbReference type="Pfam" id="PF11396"/>
    </source>
</evidence>
<dbReference type="OrthoDB" id="1121502at2"/>
<feature type="chain" id="PRO_5003514075" description="Putative beta-lactamase-inhibitor-like PepSY-like domain-containing protein" evidence="1">
    <location>
        <begin position="21"/>
        <end position="150"/>
    </location>
</feature>
<keyword evidence="1" id="KW-0732">Signal</keyword>
<evidence type="ECO:0000313" key="3">
    <source>
        <dbReference type="EMBL" id="AEV31488.1"/>
    </source>
</evidence>
<feature type="domain" description="Putative beta-lactamase-inhibitor-like PepSY-like" evidence="2">
    <location>
        <begin position="53"/>
        <end position="139"/>
    </location>
</feature>
<dbReference type="eggNOG" id="COG3212">
    <property type="taxonomic scope" value="Bacteria"/>
</dbReference>
<dbReference type="HOGENOM" id="CLU_133145_2_0_10"/>
<dbReference type="Proteomes" id="UP000005631">
    <property type="component" value="Chromosome"/>
</dbReference>
<name>G8QZA5_OWEHD</name>
<dbReference type="EMBL" id="CP003156">
    <property type="protein sequence ID" value="AEV31488.1"/>
    <property type="molecule type" value="Genomic_DNA"/>
</dbReference>
<proteinExistence type="predicted"/>
<dbReference type="AlphaFoldDB" id="G8QZA5"/>
<evidence type="ECO:0000256" key="1">
    <source>
        <dbReference type="SAM" id="SignalP"/>
    </source>
</evidence>
<dbReference type="InterPro" id="IPR021533">
    <property type="entry name" value="PepSY-like"/>
</dbReference>
<dbReference type="KEGG" id="oho:Oweho_0470"/>
<organism evidence="3 4">
    <name type="scientific">Owenweeksia hongkongensis (strain DSM 17368 / CIP 108786 / JCM 12287 / NRRL B-23963 / UST20020801)</name>
    <dbReference type="NCBI Taxonomy" id="926562"/>
    <lineage>
        <taxon>Bacteria</taxon>
        <taxon>Pseudomonadati</taxon>
        <taxon>Bacteroidota</taxon>
        <taxon>Flavobacteriia</taxon>
        <taxon>Flavobacteriales</taxon>
        <taxon>Owenweeksiaceae</taxon>
        <taxon>Owenweeksia</taxon>
    </lineage>
</organism>
<keyword evidence="4" id="KW-1185">Reference proteome</keyword>
<reference evidence="3 4" key="1">
    <citation type="journal article" date="2012" name="Stand. Genomic Sci.">
        <title>Genome sequence of the orange-pigmented seawater bacterium Owenweeksia hongkongensis type strain (UST20020801(T)).</title>
        <authorList>
            <person name="Riedel T."/>
            <person name="Held B."/>
            <person name="Nolan M."/>
            <person name="Lucas S."/>
            <person name="Lapidus A."/>
            <person name="Tice H."/>
            <person name="Del Rio T.G."/>
            <person name="Cheng J.F."/>
            <person name="Han C."/>
            <person name="Tapia R."/>
            <person name="Goodwin L.A."/>
            <person name="Pitluck S."/>
            <person name="Liolios K."/>
            <person name="Mavromatis K."/>
            <person name="Pagani I."/>
            <person name="Ivanova N."/>
            <person name="Mikhailova N."/>
            <person name="Pati A."/>
            <person name="Chen A."/>
            <person name="Palaniappan K."/>
            <person name="Rohde M."/>
            <person name="Tindall B.J."/>
            <person name="Detter J.C."/>
            <person name="Goker M."/>
            <person name="Woyke T."/>
            <person name="Bristow J."/>
            <person name="Eisen J.A."/>
            <person name="Markowitz V."/>
            <person name="Hugenholtz P."/>
            <person name="Klenk H.P."/>
            <person name="Kyrpides N.C."/>
        </authorList>
    </citation>
    <scope>NUCLEOTIDE SEQUENCE</scope>
    <source>
        <strain evidence="4">DSM 17368 / JCM 12287 / NRRL B-23963</strain>
    </source>
</reference>
<evidence type="ECO:0000313" key="4">
    <source>
        <dbReference type="Proteomes" id="UP000005631"/>
    </source>
</evidence>
<dbReference type="RefSeq" id="WP_014200849.1">
    <property type="nucleotide sequence ID" value="NC_016599.1"/>
</dbReference>
<accession>G8QZA5</accession>
<dbReference type="Gene3D" id="3.10.450.360">
    <property type="match status" value="1"/>
</dbReference>